<comment type="catalytic activity">
    <reaction evidence="2">
        <text>RNA(n) + a ribonucleoside 5'-triphosphate = RNA(n+1) + diphosphate</text>
        <dbReference type="Rhea" id="RHEA:21248"/>
        <dbReference type="Rhea" id="RHEA-COMP:14527"/>
        <dbReference type="Rhea" id="RHEA-COMP:17342"/>
        <dbReference type="ChEBI" id="CHEBI:33019"/>
        <dbReference type="ChEBI" id="CHEBI:61557"/>
        <dbReference type="ChEBI" id="CHEBI:140395"/>
        <dbReference type="EC" id="2.7.7.48"/>
    </reaction>
</comment>
<dbReference type="EC" id="2.7.7.48" evidence="2"/>
<keyword evidence="2" id="KW-0548">Nucleotidyltransferase</keyword>
<evidence type="ECO:0000256" key="1">
    <source>
        <dbReference type="ARBA" id="ARBA00020035"/>
    </source>
</evidence>
<keyword evidence="2" id="KW-0696">RNA-directed RNA polymerase</keyword>
<protein>
    <recommendedName>
        <fullName evidence="1 2">RNA-directed RNA polymerase catalytic subunit</fullName>
        <ecNumber evidence="2">2.7.7.48</ecNumber>
    </recommendedName>
</protein>
<dbReference type="InterPro" id="IPR001407">
    <property type="entry name" value="RNA_pol_PB1_influenza"/>
</dbReference>
<keyword evidence="2" id="KW-0808">Transferase</keyword>
<dbReference type="GO" id="GO:0039694">
    <property type="term" value="P:viral RNA genome replication"/>
    <property type="evidence" value="ECO:0007669"/>
    <property type="project" value="InterPro"/>
</dbReference>
<dbReference type="EMBL" id="KX883858">
    <property type="protein sequence ID" value="APG77880.1"/>
    <property type="molecule type" value="Genomic_RNA"/>
</dbReference>
<proteinExistence type="predicted"/>
<dbReference type="PROSITE" id="PS50525">
    <property type="entry name" value="RDRP_SSRNA_NEG_SEG"/>
    <property type="match status" value="1"/>
</dbReference>
<evidence type="ECO:0000256" key="2">
    <source>
        <dbReference type="RuleBase" id="RU004330"/>
    </source>
</evidence>
<evidence type="ECO:0000259" key="3">
    <source>
        <dbReference type="PROSITE" id="PS50525"/>
    </source>
</evidence>
<reference evidence="4" key="1">
    <citation type="journal article" date="2016" name="Nature">
        <title>Redefining the invertebrate RNA virosphere.</title>
        <authorList>
            <person name="Shi M."/>
            <person name="Lin X.D."/>
            <person name="Tian J.H."/>
            <person name="Chen L.J."/>
            <person name="Chen X."/>
            <person name="Li C.X."/>
            <person name="Qin X.C."/>
            <person name="Li J."/>
            <person name="Cao J.P."/>
            <person name="Eden J.S."/>
            <person name="Buchmann J."/>
            <person name="Wang W."/>
            <person name="Xu J."/>
            <person name="Holmes E.C."/>
            <person name="Zhang Y.Z."/>
        </authorList>
    </citation>
    <scope>NUCLEOTIDE SEQUENCE</scope>
    <source>
        <strain evidence="4">GCM19162</strain>
    </source>
</reference>
<accession>A0A1L3KKE0</accession>
<evidence type="ECO:0000313" key="4">
    <source>
        <dbReference type="EMBL" id="APG77880.1"/>
    </source>
</evidence>
<organism evidence="4">
    <name type="scientific">Hubei earwig virus 1</name>
    <dbReference type="NCBI Taxonomy" id="1922890"/>
    <lineage>
        <taxon>Viruses</taxon>
        <taxon>Riboviria</taxon>
    </lineage>
</organism>
<dbReference type="InterPro" id="IPR007099">
    <property type="entry name" value="RNA-dir_pol_NSvirus"/>
</dbReference>
<sequence>MIFEQKTYNDLNNSMLVAGLINEKDRSKIPCDCPMPKGYITDNLGMISALYIYTGVPPYGYGTQGPKVFETVKRAYSYNKKKENKTLKIWEYDIEFMQWEKGEFPHEEVHGNYSLDDAINMSKIFLIKHTAYIDEISDKVINNFMERNSDILTKGRQTFCPFSNQSTTAAVAYKRMYEFFKLNTGKKTYNCLEWIKTYFTLLEKNHIKARIVTERWVRRRRYNRVTRQTFLGNQKLIEWKASHYYDEEAKKFVMNLSRSFASYLKHKERGKKDRRAIASANMILRMFLTIIEEFHLTLGKMLPGSTISIGGEEKKAKILTALQQPILPSYDSTVKAQGTEDATKWNECISPEIFNVMHKCFFSDNIRKKEGLPKISENSRIFKRICTVAHFLMSIKRVITGPGPIGISEGIYNRVEWKHLHRLNGNTRNNIAPIYDKLEGDFIFSSPGMLMGMLNAASTTVGLLAQGYALNPNQEVITLRSSDDSTTVYAGDSPQTLENCIEKTRRSLSLLGINMSKEKTFFFTEGYSEYTSWYQDKKFLSQYGVETSTLRPQGKNPYDDAYNIAKGTATALQTLSINHLGAMIKLLIGIDNVRRLWRVEMDNLKRGMGPKIQLIADGGINIWDTTNCHLEEISFRRTFAQNDTERNYFYVLCDPKNPFSSHPEEDVTFSRELSRVVVSEIDTIRNIFTYVKRTNRTAKNSMKKSMFNQERICGEAISIVKATIPITMLQYPTESSSIANNLIAALTLQSVDLDLDQCEKAELNRCINILNNGKDEESDGDDFDDFINLDARDD</sequence>
<feature type="domain" description="RdRp catalytic" evidence="3">
    <location>
        <begin position="322"/>
        <end position="521"/>
    </location>
</feature>
<dbReference type="GO" id="GO:0003968">
    <property type="term" value="F:RNA-directed RNA polymerase activity"/>
    <property type="evidence" value="ECO:0007669"/>
    <property type="project" value="UniProtKB-KW"/>
</dbReference>
<dbReference type="GO" id="GO:0003723">
    <property type="term" value="F:RNA binding"/>
    <property type="evidence" value="ECO:0007669"/>
    <property type="project" value="InterPro"/>
</dbReference>
<name>A0A1L3KKE0_9VIRU</name>
<dbReference type="Pfam" id="PF00602">
    <property type="entry name" value="Flu_PB1"/>
    <property type="match status" value="1"/>
</dbReference>